<evidence type="ECO:0000313" key="2">
    <source>
        <dbReference type="EMBL" id="OJJ88467.1"/>
    </source>
</evidence>
<dbReference type="AlphaFoldDB" id="A0A1L9VX56"/>
<gene>
    <name evidence="2" type="ORF">ASPGLDRAFT_709637</name>
</gene>
<keyword evidence="3" id="KW-1185">Reference proteome</keyword>
<reference evidence="3" key="1">
    <citation type="journal article" date="2017" name="Genome Biol.">
        <title>Comparative genomics reveals high biological diversity and specific adaptations in the industrially and medically important fungal genus Aspergillus.</title>
        <authorList>
            <person name="de Vries R.P."/>
            <person name="Riley R."/>
            <person name="Wiebenga A."/>
            <person name="Aguilar-Osorio G."/>
            <person name="Amillis S."/>
            <person name="Uchima C.A."/>
            <person name="Anderluh G."/>
            <person name="Asadollahi M."/>
            <person name="Askin M."/>
            <person name="Barry K."/>
            <person name="Battaglia E."/>
            <person name="Bayram O."/>
            <person name="Benocci T."/>
            <person name="Braus-Stromeyer S.A."/>
            <person name="Caldana C."/>
            <person name="Canovas D."/>
            <person name="Cerqueira G.C."/>
            <person name="Chen F."/>
            <person name="Chen W."/>
            <person name="Choi C."/>
            <person name="Clum A."/>
            <person name="Dos Santos R.A."/>
            <person name="Damasio A.R."/>
            <person name="Diallinas G."/>
            <person name="Emri T."/>
            <person name="Fekete E."/>
            <person name="Flipphi M."/>
            <person name="Freyberg S."/>
            <person name="Gallo A."/>
            <person name="Gournas C."/>
            <person name="Habgood R."/>
            <person name="Hainaut M."/>
            <person name="Harispe M.L."/>
            <person name="Henrissat B."/>
            <person name="Hilden K.S."/>
            <person name="Hope R."/>
            <person name="Hossain A."/>
            <person name="Karabika E."/>
            <person name="Karaffa L."/>
            <person name="Karanyi Z."/>
            <person name="Krasevec N."/>
            <person name="Kuo A."/>
            <person name="Kusch H."/>
            <person name="LaButti K."/>
            <person name="Lagendijk E.L."/>
            <person name="Lapidus A."/>
            <person name="Levasseur A."/>
            <person name="Lindquist E."/>
            <person name="Lipzen A."/>
            <person name="Logrieco A.F."/>
            <person name="MacCabe A."/>
            <person name="Maekelae M.R."/>
            <person name="Malavazi I."/>
            <person name="Melin P."/>
            <person name="Meyer V."/>
            <person name="Mielnichuk N."/>
            <person name="Miskei M."/>
            <person name="Molnar A.P."/>
            <person name="Mule G."/>
            <person name="Ngan C.Y."/>
            <person name="Orejas M."/>
            <person name="Orosz E."/>
            <person name="Ouedraogo J.P."/>
            <person name="Overkamp K.M."/>
            <person name="Park H.-S."/>
            <person name="Perrone G."/>
            <person name="Piumi F."/>
            <person name="Punt P.J."/>
            <person name="Ram A.F."/>
            <person name="Ramon A."/>
            <person name="Rauscher S."/>
            <person name="Record E."/>
            <person name="Riano-Pachon D.M."/>
            <person name="Robert V."/>
            <person name="Roehrig J."/>
            <person name="Ruller R."/>
            <person name="Salamov A."/>
            <person name="Salih N.S."/>
            <person name="Samson R.A."/>
            <person name="Sandor E."/>
            <person name="Sanguinetti M."/>
            <person name="Schuetze T."/>
            <person name="Sepcic K."/>
            <person name="Shelest E."/>
            <person name="Sherlock G."/>
            <person name="Sophianopoulou V."/>
            <person name="Squina F.M."/>
            <person name="Sun H."/>
            <person name="Susca A."/>
            <person name="Todd R.B."/>
            <person name="Tsang A."/>
            <person name="Unkles S.E."/>
            <person name="van de Wiele N."/>
            <person name="van Rossen-Uffink D."/>
            <person name="Oliveira J.V."/>
            <person name="Vesth T.C."/>
            <person name="Visser J."/>
            <person name="Yu J.-H."/>
            <person name="Zhou M."/>
            <person name="Andersen M.R."/>
            <person name="Archer D.B."/>
            <person name="Baker S.E."/>
            <person name="Benoit I."/>
            <person name="Brakhage A.A."/>
            <person name="Braus G.H."/>
            <person name="Fischer R."/>
            <person name="Frisvad J.C."/>
            <person name="Goldman G.H."/>
            <person name="Houbraken J."/>
            <person name="Oakley B."/>
            <person name="Pocsi I."/>
            <person name="Scazzocchio C."/>
            <person name="Seiboth B."/>
            <person name="vanKuyk P.A."/>
            <person name="Wortman J."/>
            <person name="Dyer P.S."/>
            <person name="Grigoriev I.V."/>
        </authorList>
    </citation>
    <scope>NUCLEOTIDE SEQUENCE [LARGE SCALE GENOMIC DNA]</scope>
    <source>
        <strain evidence="3">CBS 516.65</strain>
    </source>
</reference>
<feature type="region of interest" description="Disordered" evidence="1">
    <location>
        <begin position="33"/>
        <end position="69"/>
    </location>
</feature>
<name>A0A1L9VX56_ASPGL</name>
<dbReference type="VEuPathDB" id="FungiDB:ASPGLDRAFT_709637"/>
<dbReference type="EMBL" id="KV878889">
    <property type="protein sequence ID" value="OJJ88467.1"/>
    <property type="molecule type" value="Genomic_DNA"/>
</dbReference>
<evidence type="ECO:0000256" key="1">
    <source>
        <dbReference type="SAM" id="MobiDB-lite"/>
    </source>
</evidence>
<dbReference type="RefSeq" id="XP_022405143.1">
    <property type="nucleotide sequence ID" value="XM_022549524.1"/>
</dbReference>
<sequence>MVPGKAHPHVPTYIIYRQIKRSQTKHIEQATVHLDDRGRQRQQRQRQQRQRQQPTTQFSPIRPGSGSTHLTLQGTSYSYEYSSLFDVYLMLNVSIRGVQILTLRMDISSLVPHISHVAIMAHKHPPYIRIPHTPSNPNLRSYRVADAWPAPVTQHSNNQALNGHKPHFHHTTCMYVLVQVFALYMENMTVGFPSALARMGGHFLCIFCGDLSILLNIHMYLGTKYCTHTHTHTHICF</sequence>
<protein>
    <submittedName>
        <fullName evidence="2">Uncharacterized protein</fullName>
    </submittedName>
</protein>
<evidence type="ECO:0000313" key="3">
    <source>
        <dbReference type="Proteomes" id="UP000184300"/>
    </source>
</evidence>
<accession>A0A1L9VX56</accession>
<dbReference type="GeneID" id="34465784"/>
<feature type="compositionally biased region" description="Polar residues" evidence="1">
    <location>
        <begin position="54"/>
        <end position="69"/>
    </location>
</feature>
<feature type="compositionally biased region" description="Basic residues" evidence="1">
    <location>
        <begin position="40"/>
        <end position="49"/>
    </location>
</feature>
<dbReference type="Proteomes" id="UP000184300">
    <property type="component" value="Unassembled WGS sequence"/>
</dbReference>
<organism evidence="2 3">
    <name type="scientific">Aspergillus glaucus CBS 516.65</name>
    <dbReference type="NCBI Taxonomy" id="1160497"/>
    <lineage>
        <taxon>Eukaryota</taxon>
        <taxon>Fungi</taxon>
        <taxon>Dikarya</taxon>
        <taxon>Ascomycota</taxon>
        <taxon>Pezizomycotina</taxon>
        <taxon>Eurotiomycetes</taxon>
        <taxon>Eurotiomycetidae</taxon>
        <taxon>Eurotiales</taxon>
        <taxon>Aspergillaceae</taxon>
        <taxon>Aspergillus</taxon>
        <taxon>Aspergillus subgen. Aspergillus</taxon>
    </lineage>
</organism>
<proteinExistence type="predicted"/>